<reference evidence="1" key="1">
    <citation type="submission" date="2018-05" db="EMBL/GenBank/DDBJ databases">
        <title>Draft genome of Mucuna pruriens seed.</title>
        <authorList>
            <person name="Nnadi N.E."/>
            <person name="Vos R."/>
            <person name="Hasami M.H."/>
            <person name="Devisetty U.K."/>
            <person name="Aguiy J.C."/>
        </authorList>
    </citation>
    <scope>NUCLEOTIDE SEQUENCE [LARGE SCALE GENOMIC DNA]</scope>
    <source>
        <strain evidence="1">JCA_2017</strain>
    </source>
</reference>
<feature type="non-terminal residue" evidence="1">
    <location>
        <position position="73"/>
    </location>
</feature>
<name>A0A371HM49_MUCPR</name>
<evidence type="ECO:0000313" key="2">
    <source>
        <dbReference type="Proteomes" id="UP000257109"/>
    </source>
</evidence>
<sequence>MAVDYFIQWIEAKLVAMIATERARKFYWKKLICHFGLPSMMMLSIDSPRYWPSCSRQGLSRGALDREKFGLVS</sequence>
<comment type="caution">
    <text evidence="1">The sequence shown here is derived from an EMBL/GenBank/DDBJ whole genome shotgun (WGS) entry which is preliminary data.</text>
</comment>
<organism evidence="1 2">
    <name type="scientific">Mucuna pruriens</name>
    <name type="common">Velvet bean</name>
    <name type="synonym">Dolichos pruriens</name>
    <dbReference type="NCBI Taxonomy" id="157652"/>
    <lineage>
        <taxon>Eukaryota</taxon>
        <taxon>Viridiplantae</taxon>
        <taxon>Streptophyta</taxon>
        <taxon>Embryophyta</taxon>
        <taxon>Tracheophyta</taxon>
        <taxon>Spermatophyta</taxon>
        <taxon>Magnoliopsida</taxon>
        <taxon>eudicotyledons</taxon>
        <taxon>Gunneridae</taxon>
        <taxon>Pentapetalae</taxon>
        <taxon>rosids</taxon>
        <taxon>fabids</taxon>
        <taxon>Fabales</taxon>
        <taxon>Fabaceae</taxon>
        <taxon>Papilionoideae</taxon>
        <taxon>50 kb inversion clade</taxon>
        <taxon>NPAAA clade</taxon>
        <taxon>indigoferoid/millettioid clade</taxon>
        <taxon>Phaseoleae</taxon>
        <taxon>Mucuna</taxon>
    </lineage>
</organism>
<proteinExistence type="predicted"/>
<gene>
    <name evidence="1" type="ORF">CR513_12518</name>
</gene>
<dbReference type="EMBL" id="QJKJ01002194">
    <property type="protein sequence ID" value="RDY03849.1"/>
    <property type="molecule type" value="Genomic_DNA"/>
</dbReference>
<accession>A0A371HM49</accession>
<protein>
    <submittedName>
        <fullName evidence="1">Uncharacterized protein</fullName>
    </submittedName>
</protein>
<dbReference type="Proteomes" id="UP000257109">
    <property type="component" value="Unassembled WGS sequence"/>
</dbReference>
<dbReference type="OrthoDB" id="1433105at2759"/>
<evidence type="ECO:0000313" key="1">
    <source>
        <dbReference type="EMBL" id="RDY03849.1"/>
    </source>
</evidence>
<dbReference type="AlphaFoldDB" id="A0A371HM49"/>
<feature type="non-terminal residue" evidence="1">
    <location>
        <position position="1"/>
    </location>
</feature>
<keyword evidence="2" id="KW-1185">Reference proteome</keyword>